<accession>A0A016URJ8</accession>
<dbReference type="EMBL" id="JARK01001367">
    <property type="protein sequence ID" value="EYC17123.1"/>
    <property type="molecule type" value="Genomic_DNA"/>
</dbReference>
<proteinExistence type="predicted"/>
<keyword evidence="3" id="KW-1185">Reference proteome</keyword>
<organism evidence="2 3">
    <name type="scientific">Ancylostoma ceylanicum</name>
    <dbReference type="NCBI Taxonomy" id="53326"/>
    <lineage>
        <taxon>Eukaryota</taxon>
        <taxon>Metazoa</taxon>
        <taxon>Ecdysozoa</taxon>
        <taxon>Nematoda</taxon>
        <taxon>Chromadorea</taxon>
        <taxon>Rhabditida</taxon>
        <taxon>Rhabditina</taxon>
        <taxon>Rhabditomorpha</taxon>
        <taxon>Strongyloidea</taxon>
        <taxon>Ancylostomatidae</taxon>
        <taxon>Ancylostomatinae</taxon>
        <taxon>Ancylostoma</taxon>
    </lineage>
</organism>
<comment type="caution">
    <text evidence="2">The sequence shown here is derived from an EMBL/GenBank/DDBJ whole genome shotgun (WGS) entry which is preliminary data.</text>
</comment>
<dbReference type="Proteomes" id="UP000024635">
    <property type="component" value="Unassembled WGS sequence"/>
</dbReference>
<reference evidence="3" key="1">
    <citation type="journal article" date="2015" name="Nat. Genet.">
        <title>The genome and transcriptome of the zoonotic hookworm Ancylostoma ceylanicum identify infection-specific gene families.</title>
        <authorList>
            <person name="Schwarz E.M."/>
            <person name="Hu Y."/>
            <person name="Antoshechkin I."/>
            <person name="Miller M.M."/>
            <person name="Sternberg P.W."/>
            <person name="Aroian R.V."/>
        </authorList>
    </citation>
    <scope>NUCLEOTIDE SEQUENCE</scope>
    <source>
        <strain evidence="3">HY135</strain>
    </source>
</reference>
<feature type="compositionally biased region" description="Basic and acidic residues" evidence="1">
    <location>
        <begin position="30"/>
        <end position="49"/>
    </location>
</feature>
<feature type="compositionally biased region" description="Polar residues" evidence="1">
    <location>
        <begin position="1"/>
        <end position="13"/>
    </location>
</feature>
<name>A0A016URJ8_9BILA</name>
<evidence type="ECO:0000313" key="2">
    <source>
        <dbReference type="EMBL" id="EYC17123.1"/>
    </source>
</evidence>
<evidence type="ECO:0000256" key="1">
    <source>
        <dbReference type="SAM" id="MobiDB-lite"/>
    </source>
</evidence>
<feature type="compositionally biased region" description="Polar residues" evidence="1">
    <location>
        <begin position="54"/>
        <end position="68"/>
    </location>
</feature>
<evidence type="ECO:0000313" key="3">
    <source>
        <dbReference type="Proteomes" id="UP000024635"/>
    </source>
</evidence>
<protein>
    <submittedName>
        <fullName evidence="2">Uncharacterized protein</fullName>
    </submittedName>
</protein>
<gene>
    <name evidence="2" type="primary">Acey_s0031.g2286</name>
    <name evidence="2" type="ORF">Y032_0031g2286</name>
</gene>
<dbReference type="AlphaFoldDB" id="A0A016URJ8"/>
<feature type="region of interest" description="Disordered" evidence="1">
    <location>
        <begin position="1"/>
        <end position="68"/>
    </location>
</feature>
<sequence>MQSTTPQTTTMNRVTPRDVGGAAVGQPSPDETRVLWRSTHPTDDRRNGHENAMPGSTQAPSPSRTTTTYELSFASWLLTGTKPKPNDDET</sequence>